<name>A0A976FNP9_BRELC</name>
<evidence type="ECO:0000313" key="1">
    <source>
        <dbReference type="EMBL" id="TDH69859.1"/>
    </source>
</evidence>
<keyword evidence="2" id="KW-1185">Reference proteome</keyword>
<dbReference type="GO" id="GO:0016627">
    <property type="term" value="F:oxidoreductase activity, acting on the CH-CH group of donors"/>
    <property type="evidence" value="ECO:0007669"/>
    <property type="project" value="InterPro"/>
</dbReference>
<dbReference type="KEGG" id="blac:94353412"/>
<dbReference type="AlphaFoldDB" id="A0A976FNP9"/>
<dbReference type="GeneID" id="94353412"/>
<comment type="caution">
    <text evidence="1">The sequence shown here is derived from an EMBL/GenBank/DDBJ whole genome shotgun (WGS) entry which is preliminary data.</text>
</comment>
<dbReference type="RefSeq" id="XP_067819358.1">
    <property type="nucleotide sequence ID" value="XM_067967741.1"/>
</dbReference>
<reference evidence="1 2" key="1">
    <citation type="journal article" date="2021" name="Genome Biol.">
        <title>AFLAP: assembly-free linkage analysis pipeline using k-mers from genome sequencing data.</title>
        <authorList>
            <person name="Fletcher K."/>
            <person name="Zhang L."/>
            <person name="Gil J."/>
            <person name="Han R."/>
            <person name="Cavanaugh K."/>
            <person name="Michelmore R."/>
        </authorList>
    </citation>
    <scope>NUCLEOTIDE SEQUENCE [LARGE SCALE GENOMIC DNA]</scope>
    <source>
        <strain evidence="1 2">SF5</strain>
    </source>
</reference>
<gene>
    <name evidence="1" type="ORF">CCR75_009702</name>
</gene>
<dbReference type="OrthoDB" id="2588832at2759"/>
<dbReference type="Proteomes" id="UP000294530">
    <property type="component" value="Unassembled WGS sequence"/>
</dbReference>
<dbReference type="EMBL" id="SHOA02000008">
    <property type="protein sequence ID" value="TDH69859.1"/>
    <property type="molecule type" value="Genomic_DNA"/>
</dbReference>
<proteinExistence type="predicted"/>
<dbReference type="SUPFAM" id="SSF56645">
    <property type="entry name" value="Acyl-CoA dehydrogenase NM domain-like"/>
    <property type="match status" value="1"/>
</dbReference>
<evidence type="ECO:0000313" key="2">
    <source>
        <dbReference type="Proteomes" id="UP000294530"/>
    </source>
</evidence>
<protein>
    <submittedName>
        <fullName evidence="1">Uncharacterized protein</fullName>
    </submittedName>
</protein>
<dbReference type="InterPro" id="IPR009100">
    <property type="entry name" value="AcylCoA_DH/oxidase_NM_dom_sf"/>
</dbReference>
<sequence length="78" mass="8669">MTIFAQIYVDGNDKVTAFIVERASGSVTKNKLGTRGFNTCQVFFDNGTEFVWGTCDNVARVLIEQASECKGRSVLTRR</sequence>
<accession>A0A976FNP9</accession>
<organism evidence="1 2">
    <name type="scientific">Bremia lactucae</name>
    <name type="common">Lettuce downy mildew</name>
    <dbReference type="NCBI Taxonomy" id="4779"/>
    <lineage>
        <taxon>Eukaryota</taxon>
        <taxon>Sar</taxon>
        <taxon>Stramenopiles</taxon>
        <taxon>Oomycota</taxon>
        <taxon>Peronosporomycetes</taxon>
        <taxon>Peronosporales</taxon>
        <taxon>Peronosporaceae</taxon>
        <taxon>Bremia</taxon>
    </lineage>
</organism>